<feature type="binding site" evidence="10">
    <location>
        <position position="348"/>
    </location>
    <ligand>
        <name>Zn(2+)</name>
        <dbReference type="ChEBI" id="CHEBI:29105"/>
        <note>catalytic</note>
    </ligand>
</feature>
<evidence type="ECO:0000256" key="10">
    <source>
        <dbReference type="PIRSR" id="PIRSR634016-3"/>
    </source>
</evidence>
<evidence type="ECO:0000313" key="19">
    <source>
        <dbReference type="Proteomes" id="UP000028725"/>
    </source>
</evidence>
<dbReference type="Gene3D" id="1.25.50.20">
    <property type="match status" value="1"/>
</dbReference>
<feature type="binding site" evidence="10">
    <location>
        <position position="367"/>
    </location>
    <ligand>
        <name>Zn(2+)</name>
        <dbReference type="ChEBI" id="CHEBI:29105"/>
        <note>catalytic</note>
    </ligand>
</feature>
<dbReference type="InterPro" id="IPR024571">
    <property type="entry name" value="ERAP1-like_C_dom"/>
</dbReference>
<organism evidence="18 19">
    <name type="scientific">Hyalangium minutum</name>
    <dbReference type="NCBI Taxonomy" id="394096"/>
    <lineage>
        <taxon>Bacteria</taxon>
        <taxon>Pseudomonadati</taxon>
        <taxon>Myxococcota</taxon>
        <taxon>Myxococcia</taxon>
        <taxon>Myxococcales</taxon>
        <taxon>Cystobacterineae</taxon>
        <taxon>Archangiaceae</taxon>
        <taxon>Hyalangium</taxon>
    </lineage>
</organism>
<dbReference type="Pfam" id="PF17900">
    <property type="entry name" value="Peptidase_M1_N"/>
    <property type="match status" value="1"/>
</dbReference>
<keyword evidence="8 12" id="KW-0482">Metalloprotease</keyword>
<dbReference type="InterPro" id="IPR050344">
    <property type="entry name" value="Peptidase_M1_aminopeptidases"/>
</dbReference>
<name>A0A085WEL1_9BACT</name>
<keyword evidence="14" id="KW-0732">Signal</keyword>
<gene>
    <name evidence="18" type="ORF">DB31_1189</name>
</gene>
<dbReference type="PRINTS" id="PR00756">
    <property type="entry name" value="ALADIPTASE"/>
</dbReference>
<reference evidence="18 19" key="1">
    <citation type="submission" date="2014-04" db="EMBL/GenBank/DDBJ databases">
        <title>Genome assembly of Hyalangium minutum DSM 14724.</title>
        <authorList>
            <person name="Sharma G."/>
            <person name="Subramanian S."/>
        </authorList>
    </citation>
    <scope>NUCLEOTIDE SEQUENCE [LARGE SCALE GENOMIC DNA]</scope>
    <source>
        <strain evidence="18 19">DSM 14724</strain>
    </source>
</reference>
<dbReference type="GO" id="GO:0016285">
    <property type="term" value="F:alanyl aminopeptidase activity"/>
    <property type="evidence" value="ECO:0007669"/>
    <property type="project" value="UniProtKB-EC"/>
</dbReference>
<dbReference type="FunFam" id="1.10.390.10:FF:000006">
    <property type="entry name" value="Puromycin-sensitive aminopeptidase"/>
    <property type="match status" value="1"/>
</dbReference>
<evidence type="ECO:0000256" key="5">
    <source>
        <dbReference type="ARBA" id="ARBA00022723"/>
    </source>
</evidence>
<evidence type="ECO:0000256" key="7">
    <source>
        <dbReference type="ARBA" id="ARBA00022833"/>
    </source>
</evidence>
<dbReference type="Gene3D" id="2.60.40.1730">
    <property type="entry name" value="tricorn interacting facor f3 domain"/>
    <property type="match status" value="1"/>
</dbReference>
<evidence type="ECO:0000256" key="4">
    <source>
        <dbReference type="ARBA" id="ARBA00022670"/>
    </source>
</evidence>
<keyword evidence="3 12" id="KW-0031">Aminopeptidase</keyword>
<feature type="site" description="Transition state stabilizer" evidence="11">
    <location>
        <position position="429"/>
    </location>
</feature>
<feature type="chain" id="PRO_5001799469" description="Aminopeptidase" evidence="14">
    <location>
        <begin position="20"/>
        <end position="910"/>
    </location>
</feature>
<accession>A0A085WEL1</accession>
<dbReference type="PROSITE" id="PS51257">
    <property type="entry name" value="PROKAR_LIPOPROTEIN"/>
    <property type="match status" value="1"/>
</dbReference>
<dbReference type="SUPFAM" id="SSF55486">
    <property type="entry name" value="Metalloproteases ('zincins'), catalytic domain"/>
    <property type="match status" value="1"/>
</dbReference>
<dbReference type="PATRIC" id="fig|394096.3.peg.5531"/>
<dbReference type="InterPro" id="IPR034016">
    <property type="entry name" value="M1_APN-typ"/>
</dbReference>
<evidence type="ECO:0000256" key="2">
    <source>
        <dbReference type="ARBA" id="ARBA00010136"/>
    </source>
</evidence>
<dbReference type="AlphaFoldDB" id="A0A085WEL1"/>
<keyword evidence="6 12" id="KW-0378">Hydrolase</keyword>
<sequence>MRLPSFSSLLLAGVLSACGARQSVPESETPAQQPAQASAPEAPATPPTAPTLRLPTTVRPTGYTVELTLDPKAETFQGVAELALDVAEPTSVIWLNGRALTVKQATLTQGGASIALTPAPGNENFLGFTLARPLAKGPASLRITYEAVASTRELEGAFRAQERGDWYLFTQFEPMGARRVFPCFDEPGFKVPWQLTMTVPAGNVAVTNTPVLSEEARPDGGRTYRFARTQPVPSYLIALGVGPFEFVQAAPSGRNKVPTRIITPKGRAAEAAYAAKVTPEILHQLEEYFGIPYPYEKLDTIAVPLFGGAMEHPGLITFNSEMLLAKESEDTPSRQRGFAGTQVHELGHQWFGNLVTLAWWDDLWLNESFASWITPRIVETWQPKWDAPVQRLQYRSYALESDSLVTARRIRQPIENAGDIRTAFDSITYGKGSAVLAMTEEWLGRDVFRRGIQRYLKAHAGGNATANDFLAALSAEAGKDVGKVLSTFLDQGGAPIVSATLDCSGKTPKVQLRQRRYLPLGSKGEAARTWNVPLCVRYGTGSTPGRACTVLETERAELLLPEAKECPAWIFPNAEGVGYYRTEVTGDALRKLLTVADKQLSRAERVTLLGDSSALAKAGALPAGDALAMAARFADDPDRQVLTASVDLLDVVDERMLSEQRRADYKRFLRETYGPRARKLGLTPRPGEDEETRLLRSTLISLAGHTGEDPKLVAESKKLTAKWLVDHKAISQDVAFAVLGMALSGASAELAPKFLEAWKKEPERKVRQQLLGALARAKDPQVAKQLLPMVLDPANDVREVMWVMYGLSQEPATRELVYGFVKENYDALAARMPEEFSSRMAMVGSAFCDVEHRKDVEAFFTPRAARTDSGPRFLSQVLEAMDLCIAQKEAQSASIDAFLTKGPVKAPAPQ</sequence>
<protein>
    <recommendedName>
        <fullName evidence="12">Aminopeptidase</fullName>
        <ecNumber evidence="12">3.4.11.-</ecNumber>
    </recommendedName>
</protein>
<dbReference type="PANTHER" id="PTHR11533">
    <property type="entry name" value="PROTEASE M1 ZINC METALLOPROTEASE"/>
    <property type="match status" value="1"/>
</dbReference>
<dbReference type="Proteomes" id="UP000028725">
    <property type="component" value="Unassembled WGS sequence"/>
</dbReference>
<dbReference type="InterPro" id="IPR014782">
    <property type="entry name" value="Peptidase_M1_dom"/>
</dbReference>
<dbReference type="InterPro" id="IPR045357">
    <property type="entry name" value="Aminopeptidase_N-like_N"/>
</dbReference>
<dbReference type="GO" id="GO:0006508">
    <property type="term" value="P:proteolysis"/>
    <property type="evidence" value="ECO:0007669"/>
    <property type="project" value="UniProtKB-KW"/>
</dbReference>
<dbReference type="GO" id="GO:0016020">
    <property type="term" value="C:membrane"/>
    <property type="evidence" value="ECO:0007669"/>
    <property type="project" value="TreeGrafter"/>
</dbReference>
<dbReference type="GO" id="GO:0042277">
    <property type="term" value="F:peptide binding"/>
    <property type="evidence" value="ECO:0007669"/>
    <property type="project" value="TreeGrafter"/>
</dbReference>
<dbReference type="InterPro" id="IPR001930">
    <property type="entry name" value="Peptidase_M1"/>
</dbReference>
<feature type="binding site" evidence="10">
    <location>
        <position position="344"/>
    </location>
    <ligand>
        <name>Zn(2+)</name>
        <dbReference type="ChEBI" id="CHEBI:29105"/>
        <note>catalytic</note>
    </ligand>
</feature>
<evidence type="ECO:0000259" key="15">
    <source>
        <dbReference type="Pfam" id="PF01433"/>
    </source>
</evidence>
<dbReference type="OrthoDB" id="9816201at2"/>
<keyword evidence="19" id="KW-1185">Reference proteome</keyword>
<comment type="similarity">
    <text evidence="2 12">Belongs to the peptidase M1 family.</text>
</comment>
<dbReference type="Pfam" id="PF11838">
    <property type="entry name" value="ERAP1_C"/>
    <property type="match status" value="1"/>
</dbReference>
<evidence type="ECO:0000313" key="18">
    <source>
        <dbReference type="EMBL" id="KFE66124.1"/>
    </source>
</evidence>
<evidence type="ECO:0000256" key="12">
    <source>
        <dbReference type="RuleBase" id="RU364040"/>
    </source>
</evidence>
<proteinExistence type="inferred from homology"/>
<evidence type="ECO:0000256" key="13">
    <source>
        <dbReference type="SAM" id="MobiDB-lite"/>
    </source>
</evidence>
<dbReference type="GO" id="GO:0043171">
    <property type="term" value="P:peptide catabolic process"/>
    <property type="evidence" value="ECO:0007669"/>
    <property type="project" value="TreeGrafter"/>
</dbReference>
<evidence type="ECO:0000256" key="9">
    <source>
        <dbReference type="PIRSR" id="PIRSR634016-1"/>
    </source>
</evidence>
<evidence type="ECO:0000256" key="3">
    <source>
        <dbReference type="ARBA" id="ARBA00022438"/>
    </source>
</evidence>
<keyword evidence="5 10" id="KW-0479">Metal-binding</keyword>
<evidence type="ECO:0000259" key="16">
    <source>
        <dbReference type="Pfam" id="PF11838"/>
    </source>
</evidence>
<evidence type="ECO:0000259" key="17">
    <source>
        <dbReference type="Pfam" id="PF17900"/>
    </source>
</evidence>
<keyword evidence="4 12" id="KW-0645">Protease</keyword>
<comment type="catalytic activity">
    <reaction evidence="1">
        <text>Release of an N-terminal amino acid, Xaa-|-Yaa- from a peptide, amide or arylamide. Xaa is preferably Ala, but may be most amino acids including Pro (slow action). When a terminal hydrophobic residue is followed by a prolyl residue, the two may be released as an intact Xaa-Pro dipeptide.</text>
        <dbReference type="EC" id="3.4.11.2"/>
    </reaction>
</comment>
<dbReference type="SUPFAM" id="SSF63737">
    <property type="entry name" value="Leukotriene A4 hydrolase N-terminal domain"/>
    <property type="match status" value="1"/>
</dbReference>
<feature type="domain" description="ERAP1-like C-terminal" evidence="16">
    <location>
        <begin position="569"/>
        <end position="881"/>
    </location>
</feature>
<comment type="caution">
    <text evidence="18">The sequence shown here is derived from an EMBL/GenBank/DDBJ whole genome shotgun (WGS) entry which is preliminary data.</text>
</comment>
<dbReference type="Gene3D" id="2.60.40.1910">
    <property type="match status" value="1"/>
</dbReference>
<evidence type="ECO:0000256" key="11">
    <source>
        <dbReference type="PIRSR" id="PIRSR634016-4"/>
    </source>
</evidence>
<dbReference type="CDD" id="cd09601">
    <property type="entry name" value="M1_APN-Q_like"/>
    <property type="match status" value="1"/>
</dbReference>
<dbReference type="PANTHER" id="PTHR11533:SF174">
    <property type="entry name" value="PUROMYCIN-SENSITIVE AMINOPEPTIDASE-RELATED"/>
    <property type="match status" value="1"/>
</dbReference>
<dbReference type="InterPro" id="IPR027268">
    <property type="entry name" value="Peptidase_M4/M1_CTD_sf"/>
</dbReference>
<feature type="domain" description="Peptidase M1 membrane alanine aminopeptidase" evidence="15">
    <location>
        <begin position="273"/>
        <end position="488"/>
    </location>
</feature>
<feature type="region of interest" description="Disordered" evidence="13">
    <location>
        <begin position="23"/>
        <end position="56"/>
    </location>
</feature>
<dbReference type="InterPro" id="IPR042097">
    <property type="entry name" value="Aminopeptidase_N-like_N_sf"/>
</dbReference>
<dbReference type="EMBL" id="JMCB01000011">
    <property type="protein sequence ID" value="KFE66124.1"/>
    <property type="molecule type" value="Genomic_DNA"/>
</dbReference>
<evidence type="ECO:0000256" key="8">
    <source>
        <dbReference type="ARBA" id="ARBA00023049"/>
    </source>
</evidence>
<dbReference type="STRING" id="394096.DB31_1189"/>
<evidence type="ECO:0000256" key="14">
    <source>
        <dbReference type="SAM" id="SignalP"/>
    </source>
</evidence>
<dbReference type="GO" id="GO:0005737">
    <property type="term" value="C:cytoplasm"/>
    <property type="evidence" value="ECO:0007669"/>
    <property type="project" value="TreeGrafter"/>
</dbReference>
<dbReference type="GO" id="GO:0005615">
    <property type="term" value="C:extracellular space"/>
    <property type="evidence" value="ECO:0007669"/>
    <property type="project" value="TreeGrafter"/>
</dbReference>
<dbReference type="Gene3D" id="1.10.390.10">
    <property type="entry name" value="Neutral Protease Domain 2"/>
    <property type="match status" value="1"/>
</dbReference>
<feature type="signal peptide" evidence="14">
    <location>
        <begin position="1"/>
        <end position="19"/>
    </location>
</feature>
<dbReference type="EC" id="3.4.11.-" evidence="12"/>
<dbReference type="GO" id="GO:0008270">
    <property type="term" value="F:zinc ion binding"/>
    <property type="evidence" value="ECO:0007669"/>
    <property type="project" value="UniProtKB-UniRule"/>
</dbReference>
<keyword evidence="7 10" id="KW-0862">Zinc</keyword>
<dbReference type="GO" id="GO:0070006">
    <property type="term" value="F:metalloaminopeptidase activity"/>
    <property type="evidence" value="ECO:0007669"/>
    <property type="project" value="TreeGrafter"/>
</dbReference>
<evidence type="ECO:0000256" key="1">
    <source>
        <dbReference type="ARBA" id="ARBA00000098"/>
    </source>
</evidence>
<evidence type="ECO:0000256" key="6">
    <source>
        <dbReference type="ARBA" id="ARBA00022801"/>
    </source>
</evidence>
<comment type="cofactor">
    <cofactor evidence="10 12">
        <name>Zn(2+)</name>
        <dbReference type="ChEBI" id="CHEBI:29105"/>
    </cofactor>
    <text evidence="10 12">Binds 1 zinc ion per subunit.</text>
</comment>
<feature type="active site" description="Proton acceptor" evidence="9">
    <location>
        <position position="345"/>
    </location>
</feature>
<feature type="domain" description="Aminopeptidase N-like N-terminal" evidence="17">
    <location>
        <begin position="60"/>
        <end position="236"/>
    </location>
</feature>
<dbReference type="RefSeq" id="WP_044192774.1">
    <property type="nucleotide sequence ID" value="NZ_JMCB01000011.1"/>
</dbReference>
<dbReference type="Pfam" id="PF01433">
    <property type="entry name" value="Peptidase_M1"/>
    <property type="match status" value="1"/>
</dbReference>
<feature type="compositionally biased region" description="Low complexity" evidence="13">
    <location>
        <begin position="25"/>
        <end position="42"/>
    </location>
</feature>